<evidence type="ECO:0000313" key="6">
    <source>
        <dbReference type="EMBL" id="KAF0732097.1"/>
    </source>
</evidence>
<dbReference type="PANTHER" id="PTHR31836:SF21">
    <property type="entry name" value="EXPANSIN-LIKE PROTEIN 7"/>
    <property type="match status" value="1"/>
</dbReference>
<keyword evidence="3" id="KW-0472">Membrane</keyword>
<dbReference type="InterPro" id="IPR007112">
    <property type="entry name" value="Expansin/allergen_DPBB_dom"/>
</dbReference>
<feature type="chain" id="PRO_5026022902" description="Expansin-like EG45 domain-containing protein" evidence="4">
    <location>
        <begin position="19"/>
        <end position="513"/>
    </location>
</feature>
<dbReference type="PROSITE" id="PS50842">
    <property type="entry name" value="EXPANSIN_EG45"/>
    <property type="match status" value="1"/>
</dbReference>
<gene>
    <name evidence="6" type="ORF">Ae201684_010750</name>
</gene>
<feature type="transmembrane region" description="Helical" evidence="3">
    <location>
        <begin position="454"/>
        <end position="477"/>
    </location>
</feature>
<dbReference type="InterPro" id="IPR036908">
    <property type="entry name" value="RlpA-like_sf"/>
</dbReference>
<keyword evidence="3" id="KW-0812">Transmembrane</keyword>
<dbReference type="VEuPathDB" id="FungiDB:AeMF1_002242"/>
<feature type="compositionally biased region" description="Pro residues" evidence="2">
    <location>
        <begin position="271"/>
        <end position="295"/>
    </location>
</feature>
<evidence type="ECO:0000313" key="7">
    <source>
        <dbReference type="Proteomes" id="UP000481153"/>
    </source>
</evidence>
<feature type="compositionally biased region" description="Low complexity" evidence="2">
    <location>
        <begin position="296"/>
        <end position="328"/>
    </location>
</feature>
<dbReference type="AlphaFoldDB" id="A0A6G0WX10"/>
<sequence length="513" mass="54043">MLRRGLAMIGLVATAAQSFTGDVTTYSSDFHGGNCGFQRLFGNFHSAAQVYFAALNAKQWNLNMECGRCAQVTCTSNECADGSPITVMITDQCPECLHGALDLSNQGFKKLTGGRTTGRFKIEWAFVDCPSDFVQGPVEYDIKDGSNPNWIAFQPRNFARPVAKVEMKTIASPDWITLQDPTVKNIGFYFIAEPTGSKFDLSYVEIRTTSTTGDVILDTFKDVKTFGTLTGSSQFGSDPPPPASSSPPTLSPSSSPPPATSSPTSSLPRESPMPPFTPSPSPPLSSSSPPSPSPAPTSASTTAPPSPSTPSSSSSSSPSPGTTTVAPSGTQRCFGASYELKQGLGGYALQIYLTDAPQVWSISAKVSRTLSIFKPWNSFASLDADGQTIQFKPDPSHHSFKGPNHIGVMGNSTDVVFVSGVTYLASGQPACTIYPIHAVSAPESFAATESETNVSAGAVVGVTLATAALVGAVFMVWRVRRNAVGTPHHLRPNNYGGLITPIDFALSTPVAVL</sequence>
<dbReference type="Gene3D" id="2.40.40.10">
    <property type="entry name" value="RlpA-like domain"/>
    <property type="match status" value="1"/>
</dbReference>
<dbReference type="SUPFAM" id="SSF50685">
    <property type="entry name" value="Barwin-like endoglucanases"/>
    <property type="match status" value="1"/>
</dbReference>
<evidence type="ECO:0000256" key="1">
    <source>
        <dbReference type="ARBA" id="ARBA00022729"/>
    </source>
</evidence>
<dbReference type="PANTHER" id="PTHR31836">
    <property type="match status" value="1"/>
</dbReference>
<feature type="signal peptide" evidence="4">
    <location>
        <begin position="1"/>
        <end position="18"/>
    </location>
</feature>
<dbReference type="InterPro" id="IPR036749">
    <property type="entry name" value="Expansin_CBD_sf"/>
</dbReference>
<dbReference type="PRINTS" id="PR01217">
    <property type="entry name" value="PRICHEXTENSN"/>
</dbReference>
<feature type="region of interest" description="Disordered" evidence="2">
    <location>
        <begin position="231"/>
        <end position="330"/>
    </location>
</feature>
<dbReference type="Gene3D" id="2.60.40.760">
    <property type="entry name" value="Expansin, cellulose-binding-like domain"/>
    <property type="match status" value="1"/>
</dbReference>
<dbReference type="CDD" id="cd22271">
    <property type="entry name" value="DPBB_EXP_N-like"/>
    <property type="match status" value="1"/>
</dbReference>
<keyword evidence="7" id="KW-1185">Reference proteome</keyword>
<dbReference type="Pfam" id="PF03330">
    <property type="entry name" value="DPBB_1"/>
    <property type="match status" value="1"/>
</dbReference>
<protein>
    <recommendedName>
        <fullName evidence="5">Expansin-like EG45 domain-containing protein</fullName>
    </recommendedName>
</protein>
<evidence type="ECO:0000259" key="5">
    <source>
        <dbReference type="PROSITE" id="PS50842"/>
    </source>
</evidence>
<dbReference type="InterPro" id="IPR009009">
    <property type="entry name" value="RlpA-like_DPBB"/>
</dbReference>
<dbReference type="Proteomes" id="UP000481153">
    <property type="component" value="Unassembled WGS sequence"/>
</dbReference>
<keyword evidence="1 4" id="KW-0732">Signal</keyword>
<dbReference type="InterPro" id="IPR051477">
    <property type="entry name" value="Expansin_CellWall"/>
</dbReference>
<accession>A0A6G0WX10</accession>
<dbReference type="EMBL" id="VJMJ01000137">
    <property type="protein sequence ID" value="KAF0732097.1"/>
    <property type="molecule type" value="Genomic_DNA"/>
</dbReference>
<name>A0A6G0WX10_9STRA</name>
<evidence type="ECO:0000256" key="3">
    <source>
        <dbReference type="SAM" id="Phobius"/>
    </source>
</evidence>
<proteinExistence type="predicted"/>
<evidence type="ECO:0000256" key="4">
    <source>
        <dbReference type="SAM" id="SignalP"/>
    </source>
</evidence>
<keyword evidence="3" id="KW-1133">Transmembrane helix</keyword>
<dbReference type="NCBIfam" id="NF041144">
    <property type="entry name" value="expansin_EXLX1"/>
    <property type="match status" value="1"/>
</dbReference>
<organism evidence="6 7">
    <name type="scientific">Aphanomyces euteiches</name>
    <dbReference type="NCBI Taxonomy" id="100861"/>
    <lineage>
        <taxon>Eukaryota</taxon>
        <taxon>Sar</taxon>
        <taxon>Stramenopiles</taxon>
        <taxon>Oomycota</taxon>
        <taxon>Saprolegniomycetes</taxon>
        <taxon>Saprolegniales</taxon>
        <taxon>Verrucalvaceae</taxon>
        <taxon>Aphanomyces</taxon>
    </lineage>
</organism>
<reference evidence="6 7" key="1">
    <citation type="submission" date="2019-07" db="EMBL/GenBank/DDBJ databases">
        <title>Genomics analysis of Aphanomyces spp. identifies a new class of oomycete effector associated with host adaptation.</title>
        <authorList>
            <person name="Gaulin E."/>
        </authorList>
    </citation>
    <scope>NUCLEOTIDE SEQUENCE [LARGE SCALE GENOMIC DNA]</scope>
    <source>
        <strain evidence="6 7">ATCC 201684</strain>
    </source>
</reference>
<dbReference type="InterPro" id="IPR049818">
    <property type="entry name" value="Expansin_EXLX1-like"/>
</dbReference>
<comment type="caution">
    <text evidence="6">The sequence shown here is derived from an EMBL/GenBank/DDBJ whole genome shotgun (WGS) entry which is preliminary data.</text>
</comment>
<evidence type="ECO:0000256" key="2">
    <source>
        <dbReference type="SAM" id="MobiDB-lite"/>
    </source>
</evidence>
<feature type="domain" description="Expansin-like EG45" evidence="5">
    <location>
        <begin position="32"/>
        <end position="129"/>
    </location>
</feature>